<dbReference type="InterPro" id="IPR049177">
    <property type="entry name" value="MgtC_SapB_SrpB_YhiD_N"/>
</dbReference>
<feature type="domain" description="MgtC/SapB/SrpB/YhiD N-terminal" evidence="8">
    <location>
        <begin position="12"/>
        <end position="142"/>
    </location>
</feature>
<keyword evidence="3" id="KW-1003">Cell membrane</keyword>
<dbReference type="GO" id="GO:0005886">
    <property type="term" value="C:plasma membrane"/>
    <property type="evidence" value="ECO:0007669"/>
    <property type="project" value="UniProtKB-SubCell"/>
</dbReference>
<gene>
    <name evidence="9" type="ORF">HDE68_004381</name>
</gene>
<keyword evidence="6 7" id="KW-0472">Membrane</keyword>
<evidence type="ECO:0000313" key="9">
    <source>
        <dbReference type="EMBL" id="MBB5638452.1"/>
    </source>
</evidence>
<evidence type="ECO:0000313" key="10">
    <source>
        <dbReference type="Proteomes" id="UP000537204"/>
    </source>
</evidence>
<proteinExistence type="inferred from homology"/>
<comment type="subcellular location">
    <subcellularLocation>
        <location evidence="1">Cell membrane</location>
        <topology evidence="1">Multi-pass membrane protein</topology>
    </subcellularLocation>
</comment>
<feature type="transmembrane region" description="Helical" evidence="7">
    <location>
        <begin position="72"/>
        <end position="91"/>
    </location>
</feature>
<dbReference type="Proteomes" id="UP000537204">
    <property type="component" value="Unassembled WGS sequence"/>
</dbReference>
<comment type="caution">
    <text evidence="9">The sequence shown here is derived from an EMBL/GenBank/DDBJ whole genome shotgun (WGS) entry which is preliminary data.</text>
</comment>
<evidence type="ECO:0000259" key="8">
    <source>
        <dbReference type="Pfam" id="PF02308"/>
    </source>
</evidence>
<dbReference type="Pfam" id="PF02308">
    <property type="entry name" value="MgtC"/>
    <property type="match status" value="1"/>
</dbReference>
<evidence type="ECO:0000256" key="2">
    <source>
        <dbReference type="ARBA" id="ARBA00009298"/>
    </source>
</evidence>
<organism evidence="9 10">
    <name type="scientific">Pedobacter cryoconitis</name>
    <dbReference type="NCBI Taxonomy" id="188932"/>
    <lineage>
        <taxon>Bacteria</taxon>
        <taxon>Pseudomonadati</taxon>
        <taxon>Bacteroidota</taxon>
        <taxon>Sphingobacteriia</taxon>
        <taxon>Sphingobacteriales</taxon>
        <taxon>Sphingobacteriaceae</taxon>
        <taxon>Pedobacter</taxon>
    </lineage>
</organism>
<reference evidence="9 10" key="1">
    <citation type="submission" date="2020-08" db="EMBL/GenBank/DDBJ databases">
        <title>Genomic Encyclopedia of Type Strains, Phase IV (KMG-V): Genome sequencing to study the core and pangenomes of soil and plant-associated prokaryotes.</title>
        <authorList>
            <person name="Whitman W."/>
        </authorList>
    </citation>
    <scope>NUCLEOTIDE SEQUENCE [LARGE SCALE GENOMIC DNA]</scope>
    <source>
        <strain evidence="9 10">S3M1</strain>
    </source>
</reference>
<dbReference type="AlphaFoldDB" id="A0A7W9E0I0"/>
<keyword evidence="4 7" id="KW-0812">Transmembrane</keyword>
<comment type="similarity">
    <text evidence="2">Belongs to the MgtC/SapB family.</text>
</comment>
<feature type="transmembrane region" description="Helical" evidence="7">
    <location>
        <begin position="6"/>
        <end position="25"/>
    </location>
</feature>
<dbReference type="PRINTS" id="PR01837">
    <property type="entry name" value="MGTCSAPBPROT"/>
</dbReference>
<protein>
    <submittedName>
        <fullName evidence="9">Putative Mg2+ transporter-C (MgtC) family protein</fullName>
    </submittedName>
</protein>
<feature type="transmembrane region" description="Helical" evidence="7">
    <location>
        <begin position="37"/>
        <end position="57"/>
    </location>
</feature>
<evidence type="ECO:0000256" key="7">
    <source>
        <dbReference type="SAM" id="Phobius"/>
    </source>
</evidence>
<dbReference type="PANTHER" id="PTHR33778">
    <property type="entry name" value="PROTEIN MGTC"/>
    <property type="match status" value="1"/>
</dbReference>
<name>A0A7W9E0I0_9SPHI</name>
<sequence>MHISWSEITIRLALAALFGAIIGLERERKDWAAGLRTHMMVCVGASLTMMVSVYGFTDILGTPNVVLDPSRIAAQVISGIGFIGAGTILFLKQGIIRGLTTASGLWTVAAIGLASGAGMYFAAAIATGLAIFILLMLQPLEKKFTARFAQRSLRITTSNREKSVTIIGRFFENTNMDISTMIVEQADTDFIVSLKFNRFSKEDIVKIIAELQLDDDITEVAWNG</sequence>
<evidence type="ECO:0000256" key="5">
    <source>
        <dbReference type="ARBA" id="ARBA00022989"/>
    </source>
</evidence>
<dbReference type="RefSeq" id="WP_183884268.1">
    <property type="nucleotide sequence ID" value="NZ_JACHCE010000008.1"/>
</dbReference>
<evidence type="ECO:0000256" key="3">
    <source>
        <dbReference type="ARBA" id="ARBA00022475"/>
    </source>
</evidence>
<evidence type="ECO:0000256" key="4">
    <source>
        <dbReference type="ARBA" id="ARBA00022692"/>
    </source>
</evidence>
<dbReference type="EMBL" id="JACHCE010000008">
    <property type="protein sequence ID" value="MBB5638452.1"/>
    <property type="molecule type" value="Genomic_DNA"/>
</dbReference>
<dbReference type="PANTHER" id="PTHR33778:SF1">
    <property type="entry name" value="MAGNESIUM TRANSPORTER YHID-RELATED"/>
    <property type="match status" value="1"/>
</dbReference>
<evidence type="ECO:0000256" key="6">
    <source>
        <dbReference type="ARBA" id="ARBA00023136"/>
    </source>
</evidence>
<accession>A0A7W9E0I0</accession>
<keyword evidence="5 7" id="KW-1133">Transmembrane helix</keyword>
<evidence type="ECO:0000256" key="1">
    <source>
        <dbReference type="ARBA" id="ARBA00004651"/>
    </source>
</evidence>
<dbReference type="InterPro" id="IPR003416">
    <property type="entry name" value="MgtC/SapB/SrpB/YhiD_fam"/>
</dbReference>